<dbReference type="GeneID" id="9805569"/>
<name>A0A6A5HXV5_CAERE</name>
<feature type="region of interest" description="Disordered" evidence="1">
    <location>
        <begin position="1"/>
        <end position="23"/>
    </location>
</feature>
<reference evidence="3 4" key="1">
    <citation type="submission" date="2019-12" db="EMBL/GenBank/DDBJ databases">
        <title>Chromosome-level assembly of the Caenorhabditis remanei genome.</title>
        <authorList>
            <person name="Teterina A.A."/>
            <person name="Willis J.H."/>
            <person name="Phillips P.C."/>
        </authorList>
    </citation>
    <scope>NUCLEOTIDE SEQUENCE [LARGE SCALE GENOMIC DNA]</scope>
    <source>
        <strain evidence="3 4">PX506</strain>
        <tissue evidence="3">Whole organism</tissue>
    </source>
</reference>
<feature type="compositionally biased region" description="Acidic residues" evidence="1">
    <location>
        <begin position="145"/>
        <end position="156"/>
    </location>
</feature>
<proteinExistence type="predicted"/>
<evidence type="ECO:0000313" key="3">
    <source>
        <dbReference type="EMBL" id="KAF1771403.1"/>
    </source>
</evidence>
<feature type="compositionally biased region" description="Basic and acidic residues" evidence="1">
    <location>
        <begin position="1"/>
        <end position="11"/>
    </location>
</feature>
<feature type="compositionally biased region" description="Acidic residues" evidence="1">
    <location>
        <begin position="164"/>
        <end position="177"/>
    </location>
</feature>
<gene>
    <name evidence="3" type="ORF">GCK72_003229</name>
</gene>
<evidence type="ECO:0000259" key="2">
    <source>
        <dbReference type="PROSITE" id="PS50181"/>
    </source>
</evidence>
<feature type="region of interest" description="Disordered" evidence="1">
    <location>
        <begin position="144"/>
        <end position="177"/>
    </location>
</feature>
<sequence>MFREEELHEGAEGDEQEHQDESIIMKPNKKPFRLLDLPRVAMEKVLKNNTAYELLALSMQSKRAKNAVKVIANQRGFKMTITLDETPNIELYDDRSDLAELAIVFKLAPVDYDKFLFNSTPAQLDSAEDGRLVCSSYDTFIGEWNNDDDGDSEADFDVEKEKEDLSEDEEEDVDEEEELIVDHKISDEEEENEDEEMKQAKKFILRRARDNLYLHCNDLPTGVNFLISTLSDLFRNIDSVDVEVTIPDKNSVNQIREFLVNQKKCLKLCRYRDSINKYTSREIEQLMHFETVRLEKARMENKNMEVLFKRWIGAEYVNRELYIKNLFQPMSIQKLRRCIRDRRTILLANTAFTVKRDDELTACVWSGGDFKLFYV</sequence>
<dbReference type="Proteomes" id="UP000483820">
    <property type="component" value="Chromosome I"/>
</dbReference>
<evidence type="ECO:0000256" key="1">
    <source>
        <dbReference type="SAM" id="MobiDB-lite"/>
    </source>
</evidence>
<dbReference type="AlphaFoldDB" id="A0A6A5HXV5"/>
<comment type="caution">
    <text evidence="3">The sequence shown here is derived from an EMBL/GenBank/DDBJ whole genome shotgun (WGS) entry which is preliminary data.</text>
</comment>
<dbReference type="CTD" id="9805569"/>
<accession>A0A6A5HXV5</accession>
<dbReference type="KEGG" id="crq:GCK72_003229"/>
<protein>
    <recommendedName>
        <fullName evidence="2">F-box domain-containing protein</fullName>
    </recommendedName>
</protein>
<dbReference type="PANTHER" id="PTHR21503:SF8">
    <property type="entry name" value="F-BOX ASSOCIATED DOMAIN-CONTAINING PROTEIN-RELATED"/>
    <property type="match status" value="1"/>
</dbReference>
<organism evidence="3 4">
    <name type="scientific">Caenorhabditis remanei</name>
    <name type="common">Caenorhabditis vulgaris</name>
    <dbReference type="NCBI Taxonomy" id="31234"/>
    <lineage>
        <taxon>Eukaryota</taxon>
        <taxon>Metazoa</taxon>
        <taxon>Ecdysozoa</taxon>
        <taxon>Nematoda</taxon>
        <taxon>Chromadorea</taxon>
        <taxon>Rhabditida</taxon>
        <taxon>Rhabditina</taxon>
        <taxon>Rhabditomorpha</taxon>
        <taxon>Rhabditoidea</taxon>
        <taxon>Rhabditidae</taxon>
        <taxon>Peloderinae</taxon>
        <taxon>Caenorhabditis</taxon>
    </lineage>
</organism>
<dbReference type="InterPro" id="IPR001810">
    <property type="entry name" value="F-box_dom"/>
</dbReference>
<feature type="domain" description="F-box" evidence="2">
    <location>
        <begin position="31"/>
        <end position="80"/>
    </location>
</feature>
<dbReference type="PANTHER" id="PTHR21503">
    <property type="entry name" value="F-BOX-CONTAINING HYPOTHETICAL PROTEIN C.ELEGANS"/>
    <property type="match status" value="1"/>
</dbReference>
<dbReference type="RefSeq" id="XP_053592546.1">
    <property type="nucleotide sequence ID" value="XM_053723901.1"/>
</dbReference>
<dbReference type="EMBL" id="WUAV01000001">
    <property type="protein sequence ID" value="KAF1771403.1"/>
    <property type="molecule type" value="Genomic_DNA"/>
</dbReference>
<evidence type="ECO:0000313" key="4">
    <source>
        <dbReference type="Proteomes" id="UP000483820"/>
    </source>
</evidence>
<dbReference type="PROSITE" id="PS50181">
    <property type="entry name" value="FBOX"/>
    <property type="match status" value="1"/>
</dbReference>